<dbReference type="InterPro" id="IPR004791">
    <property type="entry name" value="UvrC"/>
</dbReference>
<dbReference type="SMART" id="SM00465">
    <property type="entry name" value="GIYc"/>
    <property type="match status" value="1"/>
</dbReference>
<dbReference type="SUPFAM" id="SSF46600">
    <property type="entry name" value="C-terminal UvrC-binding domain of UvrB"/>
    <property type="match status" value="1"/>
</dbReference>
<proteinExistence type="inferred from homology"/>
<feature type="compositionally biased region" description="Low complexity" evidence="8">
    <location>
        <begin position="480"/>
        <end position="491"/>
    </location>
</feature>
<protein>
    <recommendedName>
        <fullName evidence="6">UvrABC system protein C</fullName>
        <shortName evidence="6">Protein UvrC</shortName>
    </recommendedName>
    <alternativeName>
        <fullName evidence="6">Excinuclease ABC subunit C</fullName>
    </alternativeName>
</protein>
<dbReference type="NCBIfam" id="NF001824">
    <property type="entry name" value="PRK00558.1-5"/>
    <property type="match status" value="1"/>
</dbReference>
<keyword evidence="6" id="KW-0742">SOS response</keyword>
<sequence length="683" mass="75734">MADPSSYRPPVGSIPTQPGVYRFSDRDGRVVYVGKAKNLRSRLNSYFADPASLHPRTHSMVHTAASLDWTVVRTEVEALALEFSWIKEFDPRFNVKYRDDKSYPWLAISLSEEYPRVYVGRGRKRKGTRYFGPYAHAWAIRETVDALLRVFPMRSCTKGVFNNARASGRSCLLGYIDKCSAPCVGRISEQEHREIAEDFAAFMAGQANPMIRRLERQMAEHAEAMEYEQAARARDDLAALRRAMEANAIVLGDGTDVDVVALAEDPLEVAVQIFHVRGGRVRGQRGWVADRTDDSDTAALVVGFLGQLYGEADEDDVLPREILVPAVNEDSSAMADLLSQRRGSRVAIRVPRRGDKRTLMETVARNATETLARHKTKRAGDLSTRNRALEEIQLALELPEVPLRIECYDISNLQGTEVVASMVVFEDGLPRKGEYRRFVIRGTGEDPDGPGQNDVAAMHEVITRRFRRLLDDRRAHQEAAAVAASDASGAEAEQEGDRPQLIDPTTGAPRRFAYTPSLVVVDGGQPQVAAAQQALTELGITDVALCGLAKRLEEVWLPDLDDPVILPRTSEGLYLLQRIRDEAHRFAITHHRSRRSTSMLESVLDDVPGLGEVRRKTLMRHFGSLRKLRAARLEEIEALPGFGRRTAEAVAAALAQDEAPTAVDARTGEVVMPTGTTGHNGAR</sequence>
<dbReference type="InterPro" id="IPR001162">
    <property type="entry name" value="UvrC_RNase_H_dom"/>
</dbReference>
<dbReference type="PROSITE" id="PS50164">
    <property type="entry name" value="GIY_YIG"/>
    <property type="match status" value="1"/>
</dbReference>
<evidence type="ECO:0000259" key="10">
    <source>
        <dbReference type="PROSITE" id="PS50164"/>
    </source>
</evidence>
<feature type="domain" description="UvrC family homology region profile" evidence="11">
    <location>
        <begin position="259"/>
        <end position="535"/>
    </location>
</feature>
<dbReference type="AlphaFoldDB" id="A0A9D1GWN1"/>
<evidence type="ECO:0000313" key="12">
    <source>
        <dbReference type="EMBL" id="HIT74744.1"/>
    </source>
</evidence>
<keyword evidence="7" id="KW-0175">Coiled coil</keyword>
<dbReference type="InterPro" id="IPR035901">
    <property type="entry name" value="GIY-YIG_endonuc_sf"/>
</dbReference>
<dbReference type="GO" id="GO:0009381">
    <property type="term" value="F:excinuclease ABC activity"/>
    <property type="evidence" value="ECO:0007669"/>
    <property type="project" value="UniProtKB-UniRule"/>
</dbReference>
<comment type="subunit">
    <text evidence="6">Interacts with UvrB in an incision complex.</text>
</comment>
<reference evidence="12" key="1">
    <citation type="submission" date="2020-10" db="EMBL/GenBank/DDBJ databases">
        <authorList>
            <person name="Gilroy R."/>
        </authorList>
    </citation>
    <scope>NUCLEOTIDE SEQUENCE</scope>
    <source>
        <strain evidence="12">ChiGjej1B1-24693</strain>
    </source>
</reference>
<feature type="domain" description="UVR" evidence="9">
    <location>
        <begin position="208"/>
        <end position="243"/>
    </location>
</feature>
<dbReference type="PANTHER" id="PTHR30562">
    <property type="entry name" value="UVRC/OXIDOREDUCTASE"/>
    <property type="match status" value="1"/>
</dbReference>
<organism evidence="12 13">
    <name type="scientific">Candidatus Avipropionibacterium avicola</name>
    <dbReference type="NCBI Taxonomy" id="2840701"/>
    <lineage>
        <taxon>Bacteria</taxon>
        <taxon>Bacillati</taxon>
        <taxon>Actinomycetota</taxon>
        <taxon>Actinomycetes</taxon>
        <taxon>Propionibacteriales</taxon>
        <taxon>Propionibacteriaceae</taxon>
        <taxon>Propionibacteriaceae incertae sedis</taxon>
        <taxon>Candidatus Avipropionibacterium</taxon>
    </lineage>
</organism>
<comment type="function">
    <text evidence="6">The UvrABC repair system catalyzes the recognition and processing of DNA lesions. UvrC both incises the 5' and 3' sides of the lesion. The N-terminal half is responsible for the 3' incision and the C-terminal half is responsible for the 5' incision.</text>
</comment>
<evidence type="ECO:0000256" key="2">
    <source>
        <dbReference type="ARBA" id="ARBA00022763"/>
    </source>
</evidence>
<keyword evidence="2 6" id="KW-0227">DNA damage</keyword>
<dbReference type="Pfam" id="PF08459">
    <property type="entry name" value="UvrC_RNaseH_dom"/>
    <property type="match status" value="1"/>
</dbReference>
<dbReference type="GO" id="GO:0003677">
    <property type="term" value="F:DNA binding"/>
    <property type="evidence" value="ECO:0007669"/>
    <property type="project" value="UniProtKB-UniRule"/>
</dbReference>
<dbReference type="SUPFAM" id="SSF47781">
    <property type="entry name" value="RuvA domain 2-like"/>
    <property type="match status" value="1"/>
</dbReference>
<comment type="caution">
    <text evidence="12">The sequence shown here is derived from an EMBL/GenBank/DDBJ whole genome shotgun (WGS) entry which is preliminary data.</text>
</comment>
<keyword evidence="1 6" id="KW-0963">Cytoplasm</keyword>
<evidence type="ECO:0000256" key="4">
    <source>
        <dbReference type="ARBA" id="ARBA00022881"/>
    </source>
</evidence>
<dbReference type="InterPro" id="IPR036876">
    <property type="entry name" value="UVR_dom_sf"/>
</dbReference>
<dbReference type="HAMAP" id="MF_00203">
    <property type="entry name" value="UvrC"/>
    <property type="match status" value="1"/>
</dbReference>
<keyword evidence="3 6" id="KW-0228">DNA excision</keyword>
<dbReference type="EMBL" id="DVLP01000119">
    <property type="protein sequence ID" value="HIT74744.1"/>
    <property type="molecule type" value="Genomic_DNA"/>
</dbReference>
<dbReference type="SUPFAM" id="SSF82771">
    <property type="entry name" value="GIY-YIG endonuclease"/>
    <property type="match status" value="1"/>
</dbReference>
<dbReference type="GO" id="GO:0009380">
    <property type="term" value="C:excinuclease repair complex"/>
    <property type="evidence" value="ECO:0007669"/>
    <property type="project" value="InterPro"/>
</dbReference>
<evidence type="ECO:0000256" key="7">
    <source>
        <dbReference type="SAM" id="Coils"/>
    </source>
</evidence>
<dbReference type="NCBIfam" id="TIGR00194">
    <property type="entry name" value="uvrC"/>
    <property type="match status" value="1"/>
</dbReference>
<comment type="similarity">
    <text evidence="6">Belongs to the UvrC family.</text>
</comment>
<dbReference type="InterPro" id="IPR050066">
    <property type="entry name" value="UvrABC_protein_C"/>
</dbReference>
<evidence type="ECO:0000259" key="11">
    <source>
        <dbReference type="PROSITE" id="PS50165"/>
    </source>
</evidence>
<dbReference type="GO" id="GO:0009432">
    <property type="term" value="P:SOS response"/>
    <property type="evidence" value="ECO:0007669"/>
    <property type="project" value="UniProtKB-UniRule"/>
</dbReference>
<dbReference type="InterPro" id="IPR010994">
    <property type="entry name" value="RuvA_2-like"/>
</dbReference>
<dbReference type="Pfam" id="PF14520">
    <property type="entry name" value="HHH_5"/>
    <property type="match status" value="1"/>
</dbReference>
<dbReference type="InterPro" id="IPR047296">
    <property type="entry name" value="GIY-YIG_UvrC_Cho"/>
</dbReference>
<dbReference type="Gene3D" id="3.40.1440.10">
    <property type="entry name" value="GIY-YIG endonuclease"/>
    <property type="match status" value="1"/>
</dbReference>
<feature type="coiled-coil region" evidence="7">
    <location>
        <begin position="211"/>
        <end position="247"/>
    </location>
</feature>
<dbReference type="InterPro" id="IPR038476">
    <property type="entry name" value="UvrC_RNase_H_dom_sf"/>
</dbReference>
<comment type="subcellular location">
    <subcellularLocation>
        <location evidence="6">Cytoplasm</location>
    </subcellularLocation>
</comment>
<evidence type="ECO:0000313" key="13">
    <source>
        <dbReference type="Proteomes" id="UP000886842"/>
    </source>
</evidence>
<keyword evidence="4 6" id="KW-0267">Excision nuclease</keyword>
<dbReference type="SMART" id="SM00278">
    <property type="entry name" value="HhH1"/>
    <property type="match status" value="2"/>
</dbReference>
<dbReference type="Proteomes" id="UP000886842">
    <property type="component" value="Unassembled WGS sequence"/>
</dbReference>
<dbReference type="PROSITE" id="PS50165">
    <property type="entry name" value="UVRC"/>
    <property type="match status" value="1"/>
</dbReference>
<dbReference type="PANTHER" id="PTHR30562:SF1">
    <property type="entry name" value="UVRABC SYSTEM PROTEIN C"/>
    <property type="match status" value="1"/>
</dbReference>
<evidence type="ECO:0000256" key="5">
    <source>
        <dbReference type="ARBA" id="ARBA00023204"/>
    </source>
</evidence>
<feature type="region of interest" description="Disordered" evidence="8">
    <location>
        <begin position="480"/>
        <end position="507"/>
    </location>
</feature>
<evidence type="ECO:0000256" key="1">
    <source>
        <dbReference type="ARBA" id="ARBA00022490"/>
    </source>
</evidence>
<dbReference type="PROSITE" id="PS50151">
    <property type="entry name" value="UVR"/>
    <property type="match status" value="1"/>
</dbReference>
<dbReference type="Pfam" id="PF22920">
    <property type="entry name" value="UvrC_RNaseH"/>
    <property type="match status" value="1"/>
</dbReference>
<dbReference type="InterPro" id="IPR001943">
    <property type="entry name" value="UVR_dom"/>
</dbReference>
<accession>A0A9D1GWN1</accession>
<dbReference type="InterPro" id="IPR003583">
    <property type="entry name" value="Hlx-hairpin-Hlx_DNA-bd_motif"/>
</dbReference>
<evidence type="ECO:0000256" key="6">
    <source>
        <dbReference type="HAMAP-Rule" id="MF_00203"/>
    </source>
</evidence>
<dbReference type="Pfam" id="PF02151">
    <property type="entry name" value="UVR"/>
    <property type="match status" value="1"/>
</dbReference>
<dbReference type="FunFam" id="3.40.1440.10:FF:000001">
    <property type="entry name" value="UvrABC system protein C"/>
    <property type="match status" value="1"/>
</dbReference>
<dbReference type="Gene3D" id="1.10.150.20">
    <property type="entry name" value="5' to 3' exonuclease, C-terminal subdomain"/>
    <property type="match status" value="1"/>
</dbReference>
<evidence type="ECO:0000259" key="9">
    <source>
        <dbReference type="PROSITE" id="PS50151"/>
    </source>
</evidence>
<dbReference type="Gene3D" id="4.10.860.10">
    <property type="entry name" value="UVR domain"/>
    <property type="match status" value="1"/>
</dbReference>
<name>A0A9D1GWN1_9ACTN</name>
<dbReference type="CDD" id="cd10434">
    <property type="entry name" value="GIY-YIG_UvrC_Cho"/>
    <property type="match status" value="1"/>
</dbReference>
<dbReference type="GO" id="GO:0005737">
    <property type="term" value="C:cytoplasm"/>
    <property type="evidence" value="ECO:0007669"/>
    <property type="project" value="UniProtKB-SubCell"/>
</dbReference>
<dbReference type="GO" id="GO:0006289">
    <property type="term" value="P:nucleotide-excision repair"/>
    <property type="evidence" value="ECO:0007669"/>
    <property type="project" value="UniProtKB-UniRule"/>
</dbReference>
<gene>
    <name evidence="6 12" type="primary">uvrC</name>
    <name evidence="12" type="ORF">IAA98_04085</name>
</gene>
<dbReference type="Pfam" id="PF01541">
    <property type="entry name" value="GIY-YIG"/>
    <property type="match status" value="1"/>
</dbReference>
<reference evidence="12" key="2">
    <citation type="journal article" date="2021" name="PeerJ">
        <title>Extensive microbial diversity within the chicken gut microbiome revealed by metagenomics and culture.</title>
        <authorList>
            <person name="Gilroy R."/>
            <person name="Ravi A."/>
            <person name="Getino M."/>
            <person name="Pursley I."/>
            <person name="Horton D.L."/>
            <person name="Alikhan N.F."/>
            <person name="Baker D."/>
            <person name="Gharbi K."/>
            <person name="Hall N."/>
            <person name="Watson M."/>
            <person name="Adriaenssens E.M."/>
            <person name="Foster-Nyarko E."/>
            <person name="Jarju S."/>
            <person name="Secka A."/>
            <person name="Antonio M."/>
            <person name="Oren A."/>
            <person name="Chaudhuri R.R."/>
            <person name="La Ragione R."/>
            <person name="Hildebrand F."/>
            <person name="Pallen M.J."/>
        </authorList>
    </citation>
    <scope>NUCLEOTIDE SEQUENCE</scope>
    <source>
        <strain evidence="12">ChiGjej1B1-24693</strain>
    </source>
</reference>
<evidence type="ECO:0000256" key="3">
    <source>
        <dbReference type="ARBA" id="ARBA00022769"/>
    </source>
</evidence>
<dbReference type="InterPro" id="IPR000305">
    <property type="entry name" value="GIY-YIG_endonuc"/>
</dbReference>
<feature type="domain" description="GIY-YIG" evidence="10">
    <location>
        <begin position="16"/>
        <end position="95"/>
    </location>
</feature>
<evidence type="ECO:0000256" key="8">
    <source>
        <dbReference type="SAM" id="MobiDB-lite"/>
    </source>
</evidence>
<dbReference type="Gene3D" id="3.30.420.340">
    <property type="entry name" value="UvrC, RNAse H endonuclease domain"/>
    <property type="match status" value="1"/>
</dbReference>
<keyword evidence="5 6" id="KW-0234">DNA repair</keyword>